<evidence type="ECO:0000313" key="7">
    <source>
        <dbReference type="Proteomes" id="UP000192927"/>
    </source>
</evidence>
<dbReference type="InterPro" id="IPR027417">
    <property type="entry name" value="P-loop_NTPase"/>
</dbReference>
<dbReference type="Proteomes" id="UP000192927">
    <property type="component" value="Unassembled WGS sequence"/>
</dbReference>
<dbReference type="PROSITE" id="PS51180">
    <property type="entry name" value="BRO1"/>
    <property type="match status" value="1"/>
</dbReference>
<dbReference type="InterPro" id="IPR004328">
    <property type="entry name" value="BRO1_dom"/>
</dbReference>
<evidence type="ECO:0000256" key="1">
    <source>
        <dbReference type="ARBA" id="ARBA00038154"/>
    </source>
</evidence>
<proteinExistence type="inferred from homology"/>
<dbReference type="CDD" id="cd09241">
    <property type="entry name" value="BRO1_ScRim20-like"/>
    <property type="match status" value="1"/>
</dbReference>
<name>A0A1W5DD28_9LECA</name>
<dbReference type="EMBL" id="FWEW01003742">
    <property type="protein sequence ID" value="SLM40880.1"/>
    <property type="molecule type" value="Genomic_DNA"/>
</dbReference>
<dbReference type="Pfam" id="PF03097">
    <property type="entry name" value="BRO1"/>
    <property type="match status" value="1"/>
</dbReference>
<evidence type="ECO:0000256" key="2">
    <source>
        <dbReference type="PROSITE-ProRule" id="PRU00339"/>
    </source>
</evidence>
<keyword evidence="7" id="KW-1185">Reference proteome</keyword>
<dbReference type="InterPro" id="IPR025304">
    <property type="entry name" value="ALIX_V_dom"/>
</dbReference>
<feature type="domain" description="BRO1" evidence="5">
    <location>
        <begin position="558"/>
        <end position="951"/>
    </location>
</feature>
<dbReference type="PANTHER" id="PTHR23030:SF39">
    <property type="entry name" value="PROGRAMMED CELL DEATH 6-INTERACTING PROTEIN"/>
    <property type="match status" value="1"/>
</dbReference>
<dbReference type="Pfam" id="PF13949">
    <property type="entry name" value="ALIX_LYPXL_bnd"/>
    <property type="match status" value="1"/>
</dbReference>
<dbReference type="PANTHER" id="PTHR23030">
    <property type="entry name" value="PCD6 INTERACTING PROTEIN-RELATED"/>
    <property type="match status" value="1"/>
</dbReference>
<reference evidence="7" key="1">
    <citation type="submission" date="2017-03" db="EMBL/GenBank/DDBJ databases">
        <authorList>
            <person name="Sharma R."/>
            <person name="Thines M."/>
        </authorList>
    </citation>
    <scope>NUCLEOTIDE SEQUENCE [LARGE SCALE GENOMIC DNA]</scope>
</reference>
<feature type="region of interest" description="Disordered" evidence="4">
    <location>
        <begin position="1290"/>
        <end position="1334"/>
    </location>
</feature>
<feature type="coiled-coil region" evidence="3">
    <location>
        <begin position="1177"/>
        <end position="1207"/>
    </location>
</feature>
<dbReference type="Pfam" id="PF00931">
    <property type="entry name" value="NB-ARC"/>
    <property type="match status" value="1"/>
</dbReference>
<organism evidence="6 7">
    <name type="scientific">Lasallia pustulata</name>
    <dbReference type="NCBI Taxonomy" id="136370"/>
    <lineage>
        <taxon>Eukaryota</taxon>
        <taxon>Fungi</taxon>
        <taxon>Dikarya</taxon>
        <taxon>Ascomycota</taxon>
        <taxon>Pezizomycotina</taxon>
        <taxon>Lecanoromycetes</taxon>
        <taxon>OSLEUM clade</taxon>
        <taxon>Umbilicariomycetidae</taxon>
        <taxon>Umbilicariales</taxon>
        <taxon>Umbilicariaceae</taxon>
        <taxon>Lasallia</taxon>
    </lineage>
</organism>
<dbReference type="SUPFAM" id="SSF48452">
    <property type="entry name" value="TPR-like"/>
    <property type="match status" value="1"/>
</dbReference>
<dbReference type="Gene3D" id="1.20.140.50">
    <property type="entry name" value="alix/aip1 like domains"/>
    <property type="match status" value="1"/>
</dbReference>
<evidence type="ECO:0000259" key="5">
    <source>
        <dbReference type="PROSITE" id="PS51180"/>
    </source>
</evidence>
<dbReference type="InterPro" id="IPR002182">
    <property type="entry name" value="NB-ARC"/>
</dbReference>
<dbReference type="SUPFAM" id="SSF52540">
    <property type="entry name" value="P-loop containing nucleoside triphosphate hydrolases"/>
    <property type="match status" value="1"/>
</dbReference>
<dbReference type="Gene3D" id="1.25.40.10">
    <property type="entry name" value="Tetratricopeptide repeat domain"/>
    <property type="match status" value="1"/>
</dbReference>
<dbReference type="PROSITE" id="PS50005">
    <property type="entry name" value="TPR"/>
    <property type="match status" value="1"/>
</dbReference>
<feature type="repeat" description="TPR" evidence="2">
    <location>
        <begin position="486"/>
        <end position="519"/>
    </location>
</feature>
<dbReference type="Gene3D" id="3.40.50.300">
    <property type="entry name" value="P-loop containing nucleotide triphosphate hydrolases"/>
    <property type="match status" value="1"/>
</dbReference>
<keyword evidence="2" id="KW-0802">TPR repeat</keyword>
<dbReference type="Gene3D" id="1.25.40.280">
    <property type="entry name" value="alix/aip1 like domains"/>
    <property type="match status" value="1"/>
</dbReference>
<comment type="similarity">
    <text evidence="1">Belongs to the palA/RIM20 family.</text>
</comment>
<dbReference type="CDD" id="cd09236">
    <property type="entry name" value="V_AnPalA_UmRIM20_like"/>
    <property type="match status" value="1"/>
</dbReference>
<feature type="compositionally biased region" description="Polar residues" evidence="4">
    <location>
        <begin position="1360"/>
        <end position="1371"/>
    </location>
</feature>
<protein>
    <submittedName>
        <fullName evidence="6">Tetratricopeptide-like helical domain</fullName>
    </submittedName>
</protein>
<dbReference type="GO" id="GO:0005768">
    <property type="term" value="C:endosome"/>
    <property type="evidence" value="ECO:0007669"/>
    <property type="project" value="TreeGrafter"/>
</dbReference>
<accession>A0A1W5DD28</accession>
<dbReference type="SMART" id="SM00028">
    <property type="entry name" value="TPR"/>
    <property type="match status" value="2"/>
</dbReference>
<evidence type="ECO:0000256" key="4">
    <source>
        <dbReference type="SAM" id="MobiDB-lite"/>
    </source>
</evidence>
<sequence length="1388" mass="155363">MYEPLPYGLIVLAEGLDPVLDIVAVHGLNGHHEKTWTTNNVNWLRDLLPSDIPNARILSWGYDANTHSTSQISGQYLYDHARTLVSDLCLKRRLTKALIHSEAARRGALEEHRSIKLSTYGILFMGTPHQGGSGVDLGELMLKVASIFVTADDKILKHLERDSEWLQQQLGQYAPISNDFVTKFAYEMLPTRIALGKAIMVVPQASAVVPGAMNAEPVAIPADHLNMVKFASRQNGGYEKVSGHLQLLAEEAPEAIGARWEEQDRIRKAQANVKEDFTVPFSLSGIPETENFVGRKEELVQIKEAFQGDGSQRTVVLLHGLGGIGKTQLAVTFVKEHRDTYSAVFWLNSKNEDTLKQSFAVMANRLYKEYPSSALLRTAAEAKDVDQIVVTIRQWLSAKENHRWMLVFDNIDNPKLPGNEDPQAYDVRLYFPEAYQGSILITTRSSRLKIGKVVSVRKLVDIRESIAILTSTSGRVNLDRDNRNALNAVQNLGILYADQGKMAEAEAMYRRALEGQEKAWGPEHTSTLDTVNNLGLLYKDQGKMAEAEAMYRRALEGNILSLPFRRTHSVQLSAAIKQYISTKYDQHPDMFARDLEAIDKLRADAVTALDPHVSGIRKLAAYAAQLVWIGGKFPIDIGVDFTWYPALGFNTQRPNSQNNLRFELANILYNLAALYSQLAVSLNRSTGEGLKAACNYFCQAAGVIHYLKTDIIPDLRSTPPEDMDTMTLECLEQLLLAQAQECFWSKAVKDGLKDASIAKLAAKVSDFYDQAAEYGTKSDTVSTDWIHHMAAKHHHFAAAAQYRAACDALEKRKYGEEVARLKDSLVCVNEALKEGKWINKMVLGDLNGLKTRVSEDLKRAEKDNDIIYLMTVPPKSELKTLDRASMAVPKPPKEISDPSTTLGDRGIFGQPLFAKLVPYAVHIAASIYAERKDRLVNNTIIDELESLTNKLRDLLQSLNLPGSLQALEKPLGLPPTLVSHAEEIRQQDGIHRLRRSMHETEKLKASDVAMYQDGVGILRAEAAEDEQAKLKHGTERWTRQPSRQAAERLYAQIEEIGGYLKSASSSDELVKSKLKECESILQILSGTDRDLEDYVPSSRRATMPLKVEKDAARLRTVLNEVNRLESRRRRKIEALREKAKADDINTAILAETARLERDFPMQKIEPAQFEDLFAERLQRYDSDRAMINEEKEEQERLSSQIKEANNAFANAKRGDSSTKEREQALQRLENAYFKYKEIVSNLDVGRKFYNDLAKIVNRFRDECSTFAYHRRVDAGQIESDLSNAMSSLKISQTSNLQDQKQRENLRSQYSAKAPADEPLTAPTPTRAAVVPPPASSGMWSPEMGIKFSVAAPALPTNNNVHNPAYPNTRNGGQIRGGPWDPSRGVQFG</sequence>
<feature type="compositionally biased region" description="Low complexity" evidence="4">
    <location>
        <begin position="1318"/>
        <end position="1329"/>
    </location>
</feature>
<dbReference type="Pfam" id="PF13424">
    <property type="entry name" value="TPR_12"/>
    <property type="match status" value="1"/>
</dbReference>
<dbReference type="InterPro" id="IPR011990">
    <property type="entry name" value="TPR-like_helical_dom_sf"/>
</dbReference>
<evidence type="ECO:0000256" key="3">
    <source>
        <dbReference type="SAM" id="Coils"/>
    </source>
</evidence>
<dbReference type="InterPro" id="IPR038499">
    <property type="entry name" value="BRO1_sf"/>
</dbReference>
<keyword evidence="3" id="KW-0175">Coiled coil</keyword>
<dbReference type="SMART" id="SM01041">
    <property type="entry name" value="BRO1"/>
    <property type="match status" value="1"/>
</dbReference>
<evidence type="ECO:0000313" key="6">
    <source>
        <dbReference type="EMBL" id="SLM40880.1"/>
    </source>
</evidence>
<dbReference type="InterPro" id="IPR019734">
    <property type="entry name" value="TPR_rpt"/>
</dbReference>
<dbReference type="Gene3D" id="1.20.120.560">
    <property type="entry name" value="alix/aip1 in complex with the ypdl late domain"/>
    <property type="match status" value="1"/>
</dbReference>
<feature type="region of interest" description="Disordered" evidence="4">
    <location>
        <begin position="1360"/>
        <end position="1388"/>
    </location>
</feature>